<organism evidence="4 5">
    <name type="scientific">Cladobotryum mycophilum</name>
    <dbReference type="NCBI Taxonomy" id="491253"/>
    <lineage>
        <taxon>Eukaryota</taxon>
        <taxon>Fungi</taxon>
        <taxon>Dikarya</taxon>
        <taxon>Ascomycota</taxon>
        <taxon>Pezizomycotina</taxon>
        <taxon>Sordariomycetes</taxon>
        <taxon>Hypocreomycetidae</taxon>
        <taxon>Hypocreales</taxon>
        <taxon>Hypocreaceae</taxon>
        <taxon>Cladobotryum</taxon>
    </lineage>
</organism>
<evidence type="ECO:0000313" key="4">
    <source>
        <dbReference type="EMBL" id="KAK5993453.1"/>
    </source>
</evidence>
<dbReference type="Pfam" id="PF13257">
    <property type="entry name" value="DUF4048"/>
    <property type="match status" value="1"/>
</dbReference>
<gene>
    <name evidence="4" type="ORF">PT974_06884</name>
</gene>
<name>A0ABR0SMY3_9HYPO</name>
<feature type="domain" description="DUF4048" evidence="3">
    <location>
        <begin position="320"/>
        <end position="478"/>
    </location>
</feature>
<accession>A0ABR0SMY3</accession>
<dbReference type="Proteomes" id="UP001338125">
    <property type="component" value="Unassembled WGS sequence"/>
</dbReference>
<dbReference type="EMBL" id="JAVFKD010000012">
    <property type="protein sequence ID" value="KAK5993453.1"/>
    <property type="molecule type" value="Genomic_DNA"/>
</dbReference>
<comment type="caution">
    <text evidence="4">The sequence shown here is derived from an EMBL/GenBank/DDBJ whole genome shotgun (WGS) entry which is preliminary data.</text>
</comment>
<feature type="region of interest" description="Disordered" evidence="2">
    <location>
        <begin position="326"/>
        <end position="348"/>
    </location>
</feature>
<feature type="compositionally biased region" description="Basic and acidic residues" evidence="2">
    <location>
        <begin position="331"/>
        <end position="344"/>
    </location>
</feature>
<sequence>MSHHLLRICAVDRSSYTLSNDYQHLTQSHQKSLFSRATVASSRLGRRRANSAPVTPLQHPPRRQSHGSHSLQQKLQLKHMDMASQQEIRRRPSAADRTPLTESVIAARATTTTFASPPDLSRAHHRTNGKFDQVPRSCTNLIDNDSMPPPPLRQEETSSGRQSRAASTASRRNRLSLTLPVALPNGEVSRITQSPVTTASLVTPSIPPTPSETPNGAAPAGANEFIIAIAAQERRVFELKEELTRAETELARLKKQWTSEEVYRKRSDSQRTDSSRYAASIDEDVLVATKRSIELDRRKLLLQTQQGTPPSNRKVLRGNHARTLSLLSPSKTDEGFSMHEDGKPEPISLPSIEQRAAQITNPNLAKRSSWQPRSQQQTSNVPAVPQIVEDFKFGFRAFVEDIRQITIGDEPVTGQQRPIGSPTQRGSTTNKDKSGESNSTSPTRSTRSGTNSTSDGSSTALSTATQLNKTPESKPRNGKVKHFSWTPLGFDSLDDTDWSSWDSPISTKSARWSGSTINSNGLDEIQSIPERGDEDMARPARKSPASENPLLTPSLEEILPNVVNRLSPSNLKRTANNLMDEWEKSLMAPENRGKETRV</sequence>
<evidence type="ECO:0000256" key="1">
    <source>
        <dbReference type="SAM" id="Coils"/>
    </source>
</evidence>
<evidence type="ECO:0000313" key="5">
    <source>
        <dbReference type="Proteomes" id="UP001338125"/>
    </source>
</evidence>
<feature type="compositionally biased region" description="Polar residues" evidence="2">
    <location>
        <begin position="413"/>
        <end position="429"/>
    </location>
</feature>
<dbReference type="InterPro" id="IPR025122">
    <property type="entry name" value="DUF4048"/>
</dbReference>
<reference evidence="4 5" key="1">
    <citation type="submission" date="2024-01" db="EMBL/GenBank/DDBJ databases">
        <title>Complete genome of Cladobotryum mycophilum ATHUM6906.</title>
        <authorList>
            <person name="Christinaki A.C."/>
            <person name="Myridakis A.I."/>
            <person name="Kouvelis V.N."/>
        </authorList>
    </citation>
    <scope>NUCLEOTIDE SEQUENCE [LARGE SCALE GENOMIC DNA]</scope>
    <source>
        <strain evidence="4 5">ATHUM6906</strain>
    </source>
</reference>
<keyword evidence="5" id="KW-1185">Reference proteome</keyword>
<feature type="coiled-coil region" evidence="1">
    <location>
        <begin position="229"/>
        <end position="256"/>
    </location>
</feature>
<proteinExistence type="predicted"/>
<feature type="compositionally biased region" description="Polar residues" evidence="2">
    <location>
        <begin position="460"/>
        <end position="470"/>
    </location>
</feature>
<evidence type="ECO:0000256" key="2">
    <source>
        <dbReference type="SAM" id="MobiDB-lite"/>
    </source>
</evidence>
<feature type="region of interest" description="Disordered" evidence="2">
    <location>
        <begin position="39"/>
        <end position="173"/>
    </location>
</feature>
<feature type="region of interest" description="Disordered" evidence="2">
    <location>
        <begin position="408"/>
        <end position="483"/>
    </location>
</feature>
<protein>
    <recommendedName>
        <fullName evidence="3">DUF4048 domain-containing protein</fullName>
    </recommendedName>
</protein>
<evidence type="ECO:0000259" key="3">
    <source>
        <dbReference type="Pfam" id="PF13257"/>
    </source>
</evidence>
<keyword evidence="1" id="KW-0175">Coiled coil</keyword>
<feature type="compositionally biased region" description="Low complexity" evidence="2">
    <location>
        <begin position="159"/>
        <end position="173"/>
    </location>
</feature>
<feature type="compositionally biased region" description="Low complexity" evidence="2">
    <location>
        <begin position="437"/>
        <end position="459"/>
    </location>
</feature>